<dbReference type="CDD" id="cd21157">
    <property type="entry name" value="PUA_G5K"/>
    <property type="match status" value="1"/>
</dbReference>
<comment type="pathway">
    <text evidence="8">Amino-acid biosynthesis; L-proline biosynthesis; L-glutamate 5-semialdehyde from L-glutamate: step 1/2.</text>
</comment>
<evidence type="ECO:0000259" key="9">
    <source>
        <dbReference type="SMART" id="SM00359"/>
    </source>
</evidence>
<comment type="function">
    <text evidence="8">Catalyzes the transfer of a phosphate group to glutamate to form L-glutamate 5-phosphate.</text>
</comment>
<dbReference type="InterPro" id="IPR005715">
    <property type="entry name" value="Glu_5kinase/COase_Synthase"/>
</dbReference>
<comment type="caution">
    <text evidence="8">Lacks conserved residue(s) required for the propagation of feature annotation.</text>
</comment>
<evidence type="ECO:0000256" key="5">
    <source>
        <dbReference type="ARBA" id="ARBA00022741"/>
    </source>
</evidence>
<dbReference type="PROSITE" id="PS00902">
    <property type="entry name" value="GLUTAMATE_5_KINASE"/>
    <property type="match status" value="1"/>
</dbReference>
<keyword evidence="7 8" id="KW-0067">ATP-binding</keyword>
<dbReference type="EMBL" id="QJPH01000191">
    <property type="protein sequence ID" value="PZN83206.1"/>
    <property type="molecule type" value="Genomic_DNA"/>
</dbReference>
<dbReference type="Pfam" id="PF00696">
    <property type="entry name" value="AA_kinase"/>
    <property type="match status" value="1"/>
</dbReference>
<dbReference type="GO" id="GO:0055129">
    <property type="term" value="P:L-proline biosynthetic process"/>
    <property type="evidence" value="ECO:0007669"/>
    <property type="project" value="UniProtKB-UniRule"/>
</dbReference>
<dbReference type="SMART" id="SM00359">
    <property type="entry name" value="PUA"/>
    <property type="match status" value="1"/>
</dbReference>
<comment type="caution">
    <text evidence="10">The sequence shown here is derived from an EMBL/GenBank/DDBJ whole genome shotgun (WGS) entry which is preliminary data.</text>
</comment>
<dbReference type="Gene3D" id="2.30.130.10">
    <property type="entry name" value="PUA domain"/>
    <property type="match status" value="1"/>
</dbReference>
<keyword evidence="3 8" id="KW-0641">Proline biosynthesis</keyword>
<keyword evidence="4 8" id="KW-0808">Transferase</keyword>
<keyword evidence="1 8" id="KW-0963">Cytoplasm</keyword>
<dbReference type="PANTHER" id="PTHR43654:SF1">
    <property type="entry name" value="ISOPENTENYL PHOSPHATE KINASE"/>
    <property type="match status" value="1"/>
</dbReference>
<comment type="similarity">
    <text evidence="8">Belongs to the glutamate 5-kinase family.</text>
</comment>
<name>A0A2W4RKV2_9GAMM</name>
<dbReference type="FunFam" id="2.30.130.10:FF:000007">
    <property type="entry name" value="Glutamate 5-kinase"/>
    <property type="match status" value="1"/>
</dbReference>
<dbReference type="InterPro" id="IPR001057">
    <property type="entry name" value="Glu/AcGlu_kinase"/>
</dbReference>
<evidence type="ECO:0000313" key="10">
    <source>
        <dbReference type="EMBL" id="PZN83206.1"/>
    </source>
</evidence>
<keyword evidence="2 8" id="KW-0028">Amino-acid biosynthesis</keyword>
<dbReference type="SUPFAM" id="SSF88697">
    <property type="entry name" value="PUA domain-like"/>
    <property type="match status" value="1"/>
</dbReference>
<evidence type="ECO:0000313" key="11">
    <source>
        <dbReference type="Proteomes" id="UP000249396"/>
    </source>
</evidence>
<comment type="catalytic activity">
    <reaction evidence="8">
        <text>L-glutamate + ATP = L-glutamyl 5-phosphate + ADP</text>
        <dbReference type="Rhea" id="RHEA:14877"/>
        <dbReference type="ChEBI" id="CHEBI:29985"/>
        <dbReference type="ChEBI" id="CHEBI:30616"/>
        <dbReference type="ChEBI" id="CHEBI:58274"/>
        <dbReference type="ChEBI" id="CHEBI:456216"/>
        <dbReference type="EC" id="2.7.2.11"/>
    </reaction>
</comment>
<dbReference type="GO" id="GO:0005829">
    <property type="term" value="C:cytosol"/>
    <property type="evidence" value="ECO:0007669"/>
    <property type="project" value="TreeGrafter"/>
</dbReference>
<feature type="binding site" evidence="8">
    <location>
        <position position="56"/>
    </location>
    <ligand>
        <name>substrate</name>
    </ligand>
</feature>
<dbReference type="PRINTS" id="PR00474">
    <property type="entry name" value="GLU5KINASE"/>
</dbReference>
<dbReference type="FunFam" id="3.40.1160.10:FF:000018">
    <property type="entry name" value="Glutamate 5-kinase"/>
    <property type="match status" value="1"/>
</dbReference>
<dbReference type="Gene3D" id="3.40.1160.10">
    <property type="entry name" value="Acetylglutamate kinase-like"/>
    <property type="match status" value="1"/>
</dbReference>
<dbReference type="InterPro" id="IPR019797">
    <property type="entry name" value="Glutamate_5-kinase_CS"/>
</dbReference>
<keyword evidence="5 8" id="KW-0547">Nucleotide-binding</keyword>
<dbReference type="EC" id="2.7.2.11" evidence="8"/>
<dbReference type="InterPro" id="IPR036974">
    <property type="entry name" value="PUA_sf"/>
</dbReference>
<dbReference type="HAMAP" id="MF_00456">
    <property type="entry name" value="ProB"/>
    <property type="match status" value="1"/>
</dbReference>
<comment type="subcellular location">
    <subcellularLocation>
        <location evidence="8">Cytoplasm</location>
    </subcellularLocation>
</comment>
<feature type="domain" description="PUA" evidence="9">
    <location>
        <begin position="283"/>
        <end position="366"/>
    </location>
</feature>
<dbReference type="InterPro" id="IPR002478">
    <property type="entry name" value="PUA"/>
</dbReference>
<dbReference type="CDD" id="cd04242">
    <property type="entry name" value="AAK_G5K_ProB"/>
    <property type="match status" value="1"/>
</dbReference>
<dbReference type="GO" id="GO:0005524">
    <property type="term" value="F:ATP binding"/>
    <property type="evidence" value="ECO:0007669"/>
    <property type="project" value="UniProtKB-KW"/>
</dbReference>
<dbReference type="Pfam" id="PF01472">
    <property type="entry name" value="PUA"/>
    <property type="match status" value="1"/>
</dbReference>
<evidence type="ECO:0000256" key="7">
    <source>
        <dbReference type="ARBA" id="ARBA00022840"/>
    </source>
</evidence>
<evidence type="ECO:0000256" key="6">
    <source>
        <dbReference type="ARBA" id="ARBA00022777"/>
    </source>
</evidence>
<reference evidence="10 11" key="1">
    <citation type="journal article" date="2018" name="Aquat. Microb. Ecol.">
        <title>Gammaproteobacterial methanotrophs dominate.</title>
        <authorList>
            <person name="Rissanen A.J."/>
            <person name="Saarenheimo J."/>
            <person name="Tiirola M."/>
            <person name="Peura S."/>
            <person name="Aalto S.L."/>
            <person name="Karvinen A."/>
            <person name="Nykanen H."/>
        </authorList>
    </citation>
    <scope>NUCLEOTIDE SEQUENCE [LARGE SCALE GENOMIC DNA]</scope>
    <source>
        <strain evidence="10">AMbin10</strain>
    </source>
</reference>
<feature type="binding site" evidence="8">
    <location>
        <position position="155"/>
    </location>
    <ligand>
        <name>substrate</name>
    </ligand>
</feature>
<dbReference type="InterPro" id="IPR011529">
    <property type="entry name" value="Glu_5kinase"/>
</dbReference>
<dbReference type="AlphaFoldDB" id="A0A2W4RKV2"/>
<dbReference type="Proteomes" id="UP000249396">
    <property type="component" value="Unassembled WGS sequence"/>
</dbReference>
<gene>
    <name evidence="8" type="primary">proB</name>
    <name evidence="10" type="ORF">DM484_04980</name>
</gene>
<dbReference type="PROSITE" id="PS50890">
    <property type="entry name" value="PUA"/>
    <property type="match status" value="1"/>
</dbReference>
<evidence type="ECO:0000256" key="3">
    <source>
        <dbReference type="ARBA" id="ARBA00022650"/>
    </source>
</evidence>
<proteinExistence type="inferred from homology"/>
<evidence type="ECO:0000256" key="4">
    <source>
        <dbReference type="ARBA" id="ARBA00022679"/>
    </source>
</evidence>
<organism evidence="10 11">
    <name type="scientific">Candidatus Methylumidiphilus alinenensis</name>
    <dbReference type="NCBI Taxonomy" id="2202197"/>
    <lineage>
        <taxon>Bacteria</taxon>
        <taxon>Pseudomonadati</taxon>
        <taxon>Pseudomonadota</taxon>
        <taxon>Gammaproteobacteria</taxon>
        <taxon>Methylococcales</taxon>
        <taxon>Candidatus Methylumidiphilus</taxon>
    </lineage>
</organism>
<accession>A0A2W4RKV2</accession>
<dbReference type="GO" id="GO:0003723">
    <property type="term" value="F:RNA binding"/>
    <property type="evidence" value="ECO:0007669"/>
    <property type="project" value="InterPro"/>
</dbReference>
<evidence type="ECO:0000256" key="2">
    <source>
        <dbReference type="ARBA" id="ARBA00022605"/>
    </source>
</evidence>
<dbReference type="UniPathway" id="UPA00098">
    <property type="reaction ID" value="UER00359"/>
</dbReference>
<evidence type="ECO:0000256" key="1">
    <source>
        <dbReference type="ARBA" id="ARBA00022490"/>
    </source>
</evidence>
<dbReference type="SUPFAM" id="SSF53633">
    <property type="entry name" value="Carbamate kinase-like"/>
    <property type="match status" value="1"/>
</dbReference>
<dbReference type="PANTHER" id="PTHR43654">
    <property type="entry name" value="GLUTAMATE 5-KINASE"/>
    <property type="match status" value="1"/>
</dbReference>
<protein>
    <recommendedName>
        <fullName evidence="8">Glutamate 5-kinase</fullName>
        <ecNumber evidence="8">2.7.2.11</ecNumber>
    </recommendedName>
    <alternativeName>
        <fullName evidence="8">Gamma-glutamyl kinase</fullName>
        <shortName evidence="8">GK</shortName>
    </alternativeName>
</protein>
<evidence type="ECO:0000256" key="8">
    <source>
        <dbReference type="HAMAP-Rule" id="MF_00456"/>
    </source>
</evidence>
<dbReference type="InterPro" id="IPR001048">
    <property type="entry name" value="Asp/Glu/Uridylate_kinase"/>
</dbReference>
<dbReference type="NCBIfam" id="TIGR01027">
    <property type="entry name" value="proB"/>
    <property type="match status" value="1"/>
</dbReference>
<dbReference type="GO" id="GO:0004349">
    <property type="term" value="F:glutamate 5-kinase activity"/>
    <property type="evidence" value="ECO:0007669"/>
    <property type="project" value="UniProtKB-UniRule"/>
</dbReference>
<feature type="binding site" evidence="8">
    <location>
        <begin position="175"/>
        <end position="176"/>
    </location>
    <ligand>
        <name>ATP</name>
        <dbReference type="ChEBI" id="CHEBI:30616"/>
    </ligand>
</feature>
<dbReference type="InterPro" id="IPR041739">
    <property type="entry name" value="G5K_ProB"/>
</dbReference>
<keyword evidence="6 8" id="KW-0418">Kinase</keyword>
<dbReference type="InterPro" id="IPR036393">
    <property type="entry name" value="AceGlu_kinase-like_sf"/>
</dbReference>
<dbReference type="InterPro" id="IPR015947">
    <property type="entry name" value="PUA-like_sf"/>
</dbReference>
<feature type="binding site" evidence="8">
    <location>
        <position position="143"/>
    </location>
    <ligand>
        <name>substrate</name>
    </ligand>
</feature>
<feature type="binding site" evidence="8">
    <location>
        <position position="16"/>
    </location>
    <ligand>
        <name>ATP</name>
        <dbReference type="ChEBI" id="CHEBI:30616"/>
    </ligand>
</feature>
<dbReference type="PIRSF" id="PIRSF000729">
    <property type="entry name" value="GK"/>
    <property type="match status" value="1"/>
</dbReference>
<sequence>MQKRLELASSKRIIVKIGSALLTGGGRGLDKPAIAGWVAQIAELCSQDREVVLVSSGSVAEGMARLGWKTRPQSLHQLQAAASIGQMGLVQTYESLFRSHGLHTAQVLLTHDDLSRRDRYLNSRSTLLTLLKLGAVPVINENDTVATEEIRFGDNDTLGALVANSLEADLLVILTDQPGLYERDPSIDPSAKLVHQACINDPTLSEMVGESRSGLGRGGMVTKLRAARLAARSGAATVIVGGRESRVLTRVIAGESLGTFLTPDTDPLTARKRWLAGQLKLKGELSLDEGAVKVLKESGRSLLPIGVVSMAGEFERGDLVACLDANGHEVARGLVNYNAHETQLIMRQPSSKIEELLGYVDEPELIHRNNLVLV</sequence>